<evidence type="ECO:0000313" key="3">
    <source>
        <dbReference type="Proteomes" id="UP001432000"/>
    </source>
</evidence>
<keyword evidence="3" id="KW-1185">Reference proteome</keyword>
<evidence type="ECO:0000256" key="1">
    <source>
        <dbReference type="SAM" id="Phobius"/>
    </source>
</evidence>
<feature type="transmembrane region" description="Helical" evidence="1">
    <location>
        <begin position="155"/>
        <end position="175"/>
    </location>
</feature>
<keyword evidence="1" id="KW-0472">Membrane</keyword>
<reference evidence="2 3" key="1">
    <citation type="submission" date="2024-03" db="EMBL/GenBank/DDBJ databases">
        <title>Natural products discovery in diverse microorganisms through a two-stage MS feature dereplication strategy.</title>
        <authorList>
            <person name="Zhang R."/>
        </authorList>
    </citation>
    <scope>NUCLEOTIDE SEQUENCE [LARGE SCALE GENOMIC DNA]</scope>
    <source>
        <strain evidence="2 3">18930</strain>
    </source>
</reference>
<evidence type="ECO:0000313" key="2">
    <source>
        <dbReference type="EMBL" id="WXG67796.1"/>
    </source>
</evidence>
<dbReference type="Proteomes" id="UP001432000">
    <property type="component" value="Chromosome"/>
</dbReference>
<name>A0ABZ2PJ59_9NOCA</name>
<feature type="transmembrane region" description="Helical" evidence="1">
    <location>
        <begin position="49"/>
        <end position="68"/>
    </location>
</feature>
<feature type="transmembrane region" description="Helical" evidence="1">
    <location>
        <begin position="126"/>
        <end position="149"/>
    </location>
</feature>
<protein>
    <submittedName>
        <fullName evidence="2">Uncharacterized protein</fullName>
    </submittedName>
</protein>
<accession>A0ABZ2PJ59</accession>
<feature type="transmembrane region" description="Helical" evidence="1">
    <location>
        <begin position="20"/>
        <end position="43"/>
    </location>
</feature>
<dbReference type="RefSeq" id="WP_338887581.1">
    <property type="nucleotide sequence ID" value="NZ_CP147846.1"/>
</dbReference>
<keyword evidence="1" id="KW-1133">Transmembrane helix</keyword>
<keyword evidence="1" id="KW-0812">Transmembrane</keyword>
<feature type="transmembrane region" description="Helical" evidence="1">
    <location>
        <begin position="75"/>
        <end position="96"/>
    </location>
</feature>
<proteinExistence type="predicted"/>
<dbReference type="EMBL" id="CP147846">
    <property type="protein sequence ID" value="WXG67796.1"/>
    <property type="molecule type" value="Genomic_DNA"/>
</dbReference>
<organism evidence="2 3">
    <name type="scientific">Rhodococcus sovatensis</name>
    <dbReference type="NCBI Taxonomy" id="1805840"/>
    <lineage>
        <taxon>Bacteria</taxon>
        <taxon>Bacillati</taxon>
        <taxon>Actinomycetota</taxon>
        <taxon>Actinomycetes</taxon>
        <taxon>Mycobacteriales</taxon>
        <taxon>Nocardiaceae</taxon>
        <taxon>Rhodococcus</taxon>
    </lineage>
</organism>
<gene>
    <name evidence="2" type="ORF">WDS16_21630</name>
</gene>
<sequence length="342" mass="36589">MTDDPEGQDIRDLIGMRSRFAFALVALYVLTCFTCAASTLSGVVHPGPVFAAAALCSTGAIVLTATAGDPLPLRYAIPVSAIGPLSCGLVFSVIPAPPSSTLQTWTLGTSVALYTVMCVRGRTPFAWMGFVATAGVTLWWCVSTGQGVGRGISHGVVNTAPLLMSSFFAYTLRPLSRSIFELRRRSTARVAFEAAAAAVLDERDSQLERLDEMARPLLERTVNGPDLSAEEVLACTLLEAELRDSLRARALVDPRLRQSVRTARGRGVNVVLLDDRAEDLAPGVRDALVTSTAEHIDRIDHGSATIRLLPAGRPLLATMLVDAGETYRIEYEHDGSIAEAAH</sequence>